<dbReference type="AlphaFoldDB" id="A0A840D458"/>
<accession>A0A840D458</accession>
<dbReference type="EMBL" id="JACIER010000004">
    <property type="protein sequence ID" value="MBB4043495.1"/>
    <property type="molecule type" value="Genomic_DNA"/>
</dbReference>
<sequence length="191" mass="21779">MKNREISSKLLEKYIENSATEQERDAVEQWLNAETFDEVESSASFQANKEQIKREIWNNLPPGQTEKIKRFPRSPKTFRYAAAAAVIFCLTSFGLLHLLTDSNHTASSQQIVQVCDHPTFIPVENDTEILFVSETSGANKLSQKMACKEGNTYLAIKVKFRSEEKLLVVNEKDIQHLPPFLNLYIANQIKS</sequence>
<evidence type="ECO:0000256" key="1">
    <source>
        <dbReference type="SAM" id="Phobius"/>
    </source>
</evidence>
<comment type="caution">
    <text evidence="2">The sequence shown here is derived from an EMBL/GenBank/DDBJ whole genome shotgun (WGS) entry which is preliminary data.</text>
</comment>
<keyword evidence="1" id="KW-0812">Transmembrane</keyword>
<evidence type="ECO:0000313" key="2">
    <source>
        <dbReference type="EMBL" id="MBB4043495.1"/>
    </source>
</evidence>
<feature type="transmembrane region" description="Helical" evidence="1">
    <location>
        <begin position="77"/>
        <end position="99"/>
    </location>
</feature>
<protein>
    <submittedName>
        <fullName evidence="2">Uncharacterized protein</fullName>
    </submittedName>
</protein>
<keyword evidence="1" id="KW-1133">Transmembrane helix</keyword>
<proteinExistence type="predicted"/>
<dbReference type="Proteomes" id="UP000560658">
    <property type="component" value="Unassembled WGS sequence"/>
</dbReference>
<reference evidence="2" key="1">
    <citation type="submission" date="2020-08" db="EMBL/GenBank/DDBJ databases">
        <title>Genomic Encyclopedia of Type Strains, Phase IV (KMG-IV): sequencing the most valuable type-strain genomes for metagenomic binning, comparative biology and taxonomic classification.</title>
        <authorList>
            <person name="Goeker M."/>
        </authorList>
    </citation>
    <scope>NUCLEOTIDE SEQUENCE [LARGE SCALE GENOMIC DNA]</scope>
    <source>
        <strain evidence="2">DSM 105720</strain>
    </source>
</reference>
<keyword evidence="1" id="KW-0472">Membrane</keyword>
<keyword evidence="3" id="KW-1185">Reference proteome</keyword>
<gene>
    <name evidence="2" type="ORF">GGR06_001277</name>
</gene>
<name>A0A840D458_9BACE</name>
<dbReference type="RefSeq" id="WP_044161784.1">
    <property type="nucleotide sequence ID" value="NZ_JACIER010000004.1"/>
</dbReference>
<evidence type="ECO:0000313" key="3">
    <source>
        <dbReference type="Proteomes" id="UP000560658"/>
    </source>
</evidence>
<organism evidence="2 3">
    <name type="scientific">Bacteroides reticulotermitis</name>
    <dbReference type="NCBI Taxonomy" id="1133319"/>
    <lineage>
        <taxon>Bacteria</taxon>
        <taxon>Pseudomonadati</taxon>
        <taxon>Bacteroidota</taxon>
        <taxon>Bacteroidia</taxon>
        <taxon>Bacteroidales</taxon>
        <taxon>Bacteroidaceae</taxon>
        <taxon>Bacteroides</taxon>
    </lineage>
</organism>